<keyword evidence="5" id="KW-0519">Myristate</keyword>
<feature type="region of interest" description="Disordered" evidence="18">
    <location>
        <begin position="726"/>
        <end position="752"/>
    </location>
</feature>
<feature type="region of interest" description="Disordered" evidence="18">
    <location>
        <begin position="768"/>
        <end position="793"/>
    </location>
</feature>
<dbReference type="SUPFAM" id="SSF50729">
    <property type="entry name" value="PH domain-like"/>
    <property type="match status" value="1"/>
</dbReference>
<feature type="compositionally biased region" description="Polar residues" evidence="18">
    <location>
        <begin position="611"/>
        <end position="622"/>
    </location>
</feature>
<dbReference type="Gene3D" id="2.60.40.1970">
    <property type="entry name" value="YEATS domain"/>
    <property type="match status" value="1"/>
</dbReference>
<evidence type="ECO:0000256" key="16">
    <source>
        <dbReference type="ARBA" id="ARBA00068331"/>
    </source>
</evidence>
<evidence type="ECO:0000256" key="1">
    <source>
        <dbReference type="ARBA" id="ARBA00004370"/>
    </source>
</evidence>
<evidence type="ECO:0000313" key="21">
    <source>
        <dbReference type="EMBL" id="MXQ96324.1"/>
    </source>
</evidence>
<dbReference type="GO" id="GO:0005886">
    <property type="term" value="C:plasma membrane"/>
    <property type="evidence" value="ECO:0007669"/>
    <property type="project" value="UniProtKB-ARBA"/>
</dbReference>
<evidence type="ECO:0000256" key="13">
    <source>
        <dbReference type="ARBA" id="ARBA00023288"/>
    </source>
</evidence>
<comment type="function">
    <text evidence="14">Chromatin reader component of the NuA4 histone acetyltransferase (HAT) complex, a complex involved in transcriptional activation of select genes principally by acetylation of nucleosomal histones H4 and H2A. Specifically recognizes and binds acylated histone H3, with a preference for histone H3 diacetylated at 'Lys-18' and 'Lys-27' (H3K18ac and H3K27ac) or histone H3 diacetylated at 'Lys-14' and 'Lys-27' (H3K14ac and H3K27ac). Also able to recognize and bind crotonylated histone H3. May also recognize and bind histone H3 succinylated at 'Lys-122' (H3K122succ); additional evidences are however required to confirm this result in vivo. Plays a key role in histone variant H2AZ1/H2A.Z deposition into specific chromatin regions: recognizes and binds H3K14ac and H3K27ac on the promoters of actively transcribed genes and recruits NuA4-related complex to deposit H2AZ1/H2A.Z. H2AZ1/H2A.Z deposition is required for maintenance of embryonic stem cell.</text>
</comment>
<gene>
    <name evidence="21" type="ORF">E5288_WYG020597</name>
</gene>
<evidence type="ECO:0000256" key="18">
    <source>
        <dbReference type="SAM" id="MobiDB-lite"/>
    </source>
</evidence>
<feature type="compositionally biased region" description="Polar residues" evidence="18">
    <location>
        <begin position="561"/>
        <end position="571"/>
    </location>
</feature>
<evidence type="ECO:0000256" key="17">
    <source>
        <dbReference type="PROSITE-ProRule" id="PRU00376"/>
    </source>
</evidence>
<dbReference type="InterPro" id="IPR038742">
    <property type="entry name" value="FRS2_PTB"/>
</dbReference>
<dbReference type="FunFam" id="2.60.40.1970:FF:000002">
    <property type="entry name" value="YEATS domain-containing protein 4"/>
    <property type="match status" value="1"/>
</dbReference>
<feature type="region of interest" description="Disordered" evidence="18">
    <location>
        <begin position="406"/>
        <end position="465"/>
    </location>
</feature>
<keyword evidence="12 17" id="KW-0539">Nucleus</keyword>
<evidence type="ECO:0000259" key="20">
    <source>
        <dbReference type="PROSITE" id="PS51064"/>
    </source>
</evidence>
<feature type="domain" description="YEATS" evidence="19">
    <location>
        <begin position="62"/>
        <end position="205"/>
    </location>
</feature>
<dbReference type="Gene3D" id="2.30.29.30">
    <property type="entry name" value="Pleckstrin-homology domain (PH domain)/Phosphotyrosine-binding domain (PTB)"/>
    <property type="match status" value="1"/>
</dbReference>
<dbReference type="CDD" id="cd01202">
    <property type="entry name" value="PTB_FRS2"/>
    <property type="match status" value="1"/>
</dbReference>
<feature type="compositionally biased region" description="Basic and acidic residues" evidence="18">
    <location>
        <begin position="512"/>
        <end position="525"/>
    </location>
</feature>
<evidence type="ECO:0000256" key="12">
    <source>
        <dbReference type="ARBA" id="ARBA00023242"/>
    </source>
</evidence>
<keyword evidence="9" id="KW-0175">Coiled coil</keyword>
<comment type="subcellular location">
    <subcellularLocation>
        <location evidence="1">Membrane</location>
    </subcellularLocation>
    <subcellularLocation>
        <location evidence="17">Nucleus</location>
    </subcellularLocation>
</comment>
<dbReference type="SMART" id="SM00310">
    <property type="entry name" value="PTBI"/>
    <property type="match status" value="1"/>
</dbReference>
<keyword evidence="22" id="KW-1185">Reference proteome</keyword>
<dbReference type="AlphaFoldDB" id="A0A6B0S8E3"/>
<dbReference type="PROSITE" id="PS51037">
    <property type="entry name" value="YEATS"/>
    <property type="match status" value="1"/>
</dbReference>
<keyword evidence="3" id="KW-0597">Phosphoprotein</keyword>
<dbReference type="GO" id="GO:0006355">
    <property type="term" value="P:regulation of DNA-templated transcription"/>
    <property type="evidence" value="ECO:0007669"/>
    <property type="project" value="InterPro"/>
</dbReference>
<evidence type="ECO:0000259" key="19">
    <source>
        <dbReference type="PROSITE" id="PS51037"/>
    </source>
</evidence>
<keyword evidence="13" id="KW-0449">Lipoprotein</keyword>
<dbReference type="GO" id="GO:0005654">
    <property type="term" value="C:nucleoplasm"/>
    <property type="evidence" value="ECO:0007669"/>
    <property type="project" value="UniProtKB-ARBA"/>
</dbReference>
<evidence type="ECO:0000256" key="6">
    <source>
        <dbReference type="ARBA" id="ARBA00022843"/>
    </source>
</evidence>
<evidence type="ECO:0000256" key="5">
    <source>
        <dbReference type="ARBA" id="ARBA00022707"/>
    </source>
</evidence>
<evidence type="ECO:0000256" key="4">
    <source>
        <dbReference type="ARBA" id="ARBA00022604"/>
    </source>
</evidence>
<feature type="region of interest" description="Disordered" evidence="18">
    <location>
        <begin position="600"/>
        <end position="622"/>
    </location>
</feature>
<comment type="caution">
    <text evidence="21">The sequence shown here is derived from an EMBL/GenBank/DDBJ whole genome shotgun (WGS) entry which is preliminary data.</text>
</comment>
<evidence type="ECO:0000256" key="3">
    <source>
        <dbReference type="ARBA" id="ARBA00022553"/>
    </source>
</evidence>
<evidence type="ECO:0000256" key="7">
    <source>
        <dbReference type="ARBA" id="ARBA00022853"/>
    </source>
</evidence>
<feature type="region of interest" description="Disordered" evidence="18">
    <location>
        <begin position="485"/>
        <end position="527"/>
    </location>
</feature>
<dbReference type="Proteomes" id="UP000322234">
    <property type="component" value="Unassembled WGS sequence"/>
</dbReference>
<dbReference type="PANTHER" id="PTHR47573">
    <property type="entry name" value="PROTEIN AF-9 HOMOLOG"/>
    <property type="match status" value="1"/>
</dbReference>
<feature type="domain" description="IRS-type PTB" evidence="20">
    <location>
        <begin position="298"/>
        <end position="400"/>
    </location>
</feature>
<keyword evidence="10" id="KW-0472">Membrane</keyword>
<dbReference type="Pfam" id="PF02174">
    <property type="entry name" value="IRS"/>
    <property type="match status" value="1"/>
</dbReference>
<evidence type="ECO:0000256" key="8">
    <source>
        <dbReference type="ARBA" id="ARBA00023015"/>
    </source>
</evidence>
<keyword evidence="4" id="KW-0341">Growth regulation</keyword>
<dbReference type="InterPro" id="IPR002404">
    <property type="entry name" value="IRS_PTB"/>
</dbReference>
<keyword evidence="7" id="KW-0156">Chromatin regulator</keyword>
<proteinExistence type="predicted"/>
<dbReference type="PANTHER" id="PTHR47573:SF1">
    <property type="entry name" value="PROTEIN AF-9 HOMOLOG"/>
    <property type="match status" value="1"/>
</dbReference>
<dbReference type="PROSITE" id="PS51064">
    <property type="entry name" value="IRS_PTB"/>
    <property type="match status" value="1"/>
</dbReference>
<evidence type="ECO:0000256" key="15">
    <source>
        <dbReference type="ARBA" id="ARBA00064752"/>
    </source>
</evidence>
<dbReference type="GO" id="GO:0006325">
    <property type="term" value="P:chromatin organization"/>
    <property type="evidence" value="ECO:0007669"/>
    <property type="project" value="UniProtKB-KW"/>
</dbReference>
<evidence type="ECO:0000256" key="9">
    <source>
        <dbReference type="ARBA" id="ARBA00023054"/>
    </source>
</evidence>
<evidence type="ECO:0000256" key="10">
    <source>
        <dbReference type="ARBA" id="ARBA00023136"/>
    </source>
</evidence>
<sequence>MDVVAKEEATWRAGRSWLGVHPLPTQVTCKSGSGGTHLLWDNNSRFRAKEAQSAFIVLRCAQKHGVTIVKPIVYGNVARYFGKKREEDGHTHQWTVYVKPYRNEDMSAYVKKIQFKLHESYGNPLRVVTKPPYEITETGWGEFEIIIKIFFIDPNERPVTLYHLLKLFQSDTNAMLGKKTVVSEFYDEMIFQDPTAMMQQLLTTSRQLTLGAYKHETECCDIYKHYGENLSECLLIEMVPCAKYSNGMKDALKEHTRQCIREDLAINTKGDGEKSKLLTWSSEEAMGSCCSCPDKDTVPDNHRNKFKVINVDDDGNELGSGIMELTDTELILYTRKRDSVKWHYLCLRRYGYDSNLFSFESGRRCQTGQGIFAFKCARAEELFNMLQEIMQNNSINVVEEPVVERNNHQTELEVPRTPRTPTTPGFAAQNLPNGYPRYPSFGDASSHPSSRHPSVGSARLPSVGEESTHPLLVAEEQVHTYVNTTGVQEERKNRTSVHVPLEARVSNAESNTPKEESSNIEDRDPQILLEPEGVKFVLGPTPVQKQLMEKEKLEQLGRDQISGSGANNTEWDTGYDSDERRDAPSVNKLVYENLNGLSLPSASGFRRGRLPSTSTSDTQNINNSAQRRTALLNYENLPSLPPVWEARKLSRDEDDNLGPKTPSLNGYHNNLDPMHNYVNTENVTVPASAHKIEYSRRRDCTPTVFNFDIRRPSLEHRQLNYIQVDLEGGSDSDNPQTPKTPTTPLPQTPTRRTELYAVIDIERTAAMSNLQKALPRDDGTSRKTRHNSTDLPM</sequence>
<keyword evidence="2" id="KW-1017">Isopeptide bond</keyword>
<dbReference type="InterPro" id="IPR005033">
    <property type="entry name" value="YEATS"/>
</dbReference>
<dbReference type="FunFam" id="2.30.29.30:FF:000169">
    <property type="entry name" value="Fibroblast growth factor receptor substrate 2"/>
    <property type="match status" value="1"/>
</dbReference>
<reference evidence="21" key="1">
    <citation type="submission" date="2019-10" db="EMBL/GenBank/DDBJ databases">
        <title>The sequence and de novo assembly of the wild yak genome.</title>
        <authorList>
            <person name="Liu Y."/>
        </authorList>
    </citation>
    <scope>NUCLEOTIDE SEQUENCE [LARGE SCALE GENOMIC DNA]</scope>
    <source>
        <strain evidence="21">WY2019</strain>
    </source>
</reference>
<name>A0A6B0S8E3_9CETA</name>
<dbReference type="SMART" id="SM01244">
    <property type="entry name" value="IRS"/>
    <property type="match status" value="1"/>
</dbReference>
<feature type="region of interest" description="Disordered" evidence="18">
    <location>
        <begin position="557"/>
        <end position="581"/>
    </location>
</feature>
<evidence type="ECO:0000256" key="11">
    <source>
        <dbReference type="ARBA" id="ARBA00023163"/>
    </source>
</evidence>
<dbReference type="InterPro" id="IPR011993">
    <property type="entry name" value="PH-like_dom_sf"/>
</dbReference>
<evidence type="ECO:0000313" key="22">
    <source>
        <dbReference type="Proteomes" id="UP000322234"/>
    </source>
</evidence>
<dbReference type="InterPro" id="IPR038704">
    <property type="entry name" value="YEAST_sf"/>
</dbReference>
<accession>A0A6B0S8E3</accession>
<evidence type="ECO:0000256" key="2">
    <source>
        <dbReference type="ARBA" id="ARBA00022499"/>
    </source>
</evidence>
<evidence type="ECO:0000256" key="14">
    <source>
        <dbReference type="ARBA" id="ARBA00057736"/>
    </source>
</evidence>
<comment type="subunit">
    <text evidence="15">Component of numerous complexes with chromatin remodeling and histone acetyltransferase activity. Component of the NuA4 histone acetyltransferase complex which contains the catalytic subunit KAT5/TIP60 and the subunits EP400, TRRAP/PAF400, BRD8/SMAP, EPC1, DMAP1/DNMAP1, RUVBL1/TIP49, RUVBL2, ING3, actin, ACTL6A/BAF53A, MORF4L1/MRG15, MORF4L2/MRGX, MRGBP, YEATS4/GAS41, VPS72/YL1 and MEAF6. The NuA4 complex interacts with MYC and the adenovirus E1A protein. Component of a NuA4-related complex which contains EP400, TRRAP/PAF400, SRCAP, BRD8/SMAP, EPC1, DMAP1/DNMAP1, RUVBL1/TIP49, RUVBL2, actin, ACTL6A/BAF53A, VPS72 and YEATS4/GAS41. Interacts with MLLT10/AF10. Also interacts with the SWI/SNF component SMARCB1/BAF47, TACC1 and TACC2, and the nuclear matrix protein NUMA1.</text>
</comment>
<keyword evidence="6" id="KW-0832">Ubl conjugation</keyword>
<organism evidence="21 22">
    <name type="scientific">Bos mutus</name>
    <name type="common">wild yak</name>
    <dbReference type="NCBI Taxonomy" id="72004"/>
    <lineage>
        <taxon>Eukaryota</taxon>
        <taxon>Metazoa</taxon>
        <taxon>Chordata</taxon>
        <taxon>Craniata</taxon>
        <taxon>Vertebrata</taxon>
        <taxon>Euteleostomi</taxon>
        <taxon>Mammalia</taxon>
        <taxon>Eutheria</taxon>
        <taxon>Laurasiatheria</taxon>
        <taxon>Artiodactyla</taxon>
        <taxon>Ruminantia</taxon>
        <taxon>Pecora</taxon>
        <taxon>Bovidae</taxon>
        <taxon>Bovinae</taxon>
        <taxon>Bos</taxon>
    </lineage>
</organism>
<keyword evidence="8" id="KW-0805">Transcription regulation</keyword>
<dbReference type="EMBL" id="VBQZ03000158">
    <property type="protein sequence ID" value="MXQ96324.1"/>
    <property type="molecule type" value="Genomic_DNA"/>
</dbReference>
<keyword evidence="11" id="KW-0804">Transcription</keyword>
<dbReference type="CDD" id="cd16909">
    <property type="entry name" value="YEATS_GAS41_like"/>
    <property type="match status" value="1"/>
</dbReference>
<feature type="compositionally biased region" description="Basic and acidic residues" evidence="18">
    <location>
        <begin position="406"/>
        <end position="416"/>
    </location>
</feature>
<protein>
    <recommendedName>
        <fullName evidence="16">YEATS domain-containing protein 4</fullName>
    </recommendedName>
</protein>
<dbReference type="Pfam" id="PF03366">
    <property type="entry name" value="YEATS"/>
    <property type="match status" value="1"/>
</dbReference>
<dbReference type="InterPro" id="IPR055129">
    <property type="entry name" value="YEATS_dom"/>
</dbReference>